<dbReference type="WBParaSite" id="RSKR_0000716300.1">
    <property type="protein sequence ID" value="RSKR_0000716300.1"/>
    <property type="gene ID" value="RSKR_0000716300"/>
</dbReference>
<evidence type="ECO:0000313" key="1">
    <source>
        <dbReference type="Proteomes" id="UP000095286"/>
    </source>
</evidence>
<accession>A0AC35U438</accession>
<reference evidence="2" key="1">
    <citation type="submission" date="2016-11" db="UniProtKB">
        <authorList>
            <consortium name="WormBaseParasite"/>
        </authorList>
    </citation>
    <scope>IDENTIFICATION</scope>
    <source>
        <strain evidence="2">KR3021</strain>
    </source>
</reference>
<name>A0AC35U438_9BILA</name>
<organism evidence="1 2">
    <name type="scientific">Rhabditophanes sp. KR3021</name>
    <dbReference type="NCBI Taxonomy" id="114890"/>
    <lineage>
        <taxon>Eukaryota</taxon>
        <taxon>Metazoa</taxon>
        <taxon>Ecdysozoa</taxon>
        <taxon>Nematoda</taxon>
        <taxon>Chromadorea</taxon>
        <taxon>Rhabditida</taxon>
        <taxon>Tylenchina</taxon>
        <taxon>Panagrolaimomorpha</taxon>
        <taxon>Strongyloidoidea</taxon>
        <taxon>Alloionematidae</taxon>
        <taxon>Rhabditophanes</taxon>
    </lineage>
</organism>
<protein>
    <submittedName>
        <fullName evidence="2">Uncharacterized protein</fullName>
    </submittedName>
</protein>
<dbReference type="Proteomes" id="UP000095286">
    <property type="component" value="Unplaced"/>
</dbReference>
<evidence type="ECO:0000313" key="2">
    <source>
        <dbReference type="WBParaSite" id="RSKR_0000716300.1"/>
    </source>
</evidence>
<sequence>MNSYFNILLFVALATLIDSTCVPMSFNTNPVQGNSQAVTENSNDDVTGLPCTIGYQEVHLKTDNGFHLDIHFDYAQNLIINQANISIFDGPEAIGTPFCVVTDDTKIFKCAESSSTNEITLAYYIKHPIYSFLPQFTIAAKSLKSRK</sequence>
<proteinExistence type="predicted"/>